<dbReference type="Proteomes" id="UP000517759">
    <property type="component" value="Unassembled WGS sequence"/>
</dbReference>
<dbReference type="RefSeq" id="WP_210301981.1">
    <property type="nucleotide sequence ID" value="NZ_JACIDN010000004.1"/>
</dbReference>
<dbReference type="AlphaFoldDB" id="A0A7W6AHG7"/>
<evidence type="ECO:0000313" key="1">
    <source>
        <dbReference type="EMBL" id="MBB3902803.1"/>
    </source>
</evidence>
<name>A0A7W6AHG7_9HYPH</name>
<reference evidence="1 2" key="1">
    <citation type="submission" date="2020-08" db="EMBL/GenBank/DDBJ databases">
        <title>Genomic Encyclopedia of Type Strains, Phase IV (KMG-IV): sequencing the most valuable type-strain genomes for metagenomic binning, comparative biology and taxonomic classification.</title>
        <authorList>
            <person name="Goeker M."/>
        </authorList>
    </citation>
    <scope>NUCLEOTIDE SEQUENCE [LARGE SCALE GENOMIC DNA]</scope>
    <source>
        <strain evidence="1 2">DSM 24105</strain>
    </source>
</reference>
<protein>
    <submittedName>
        <fullName evidence="1">Uncharacterized protein</fullName>
    </submittedName>
</protein>
<accession>A0A7W6AHG7</accession>
<sequence length="212" mass="22538">MEDQMESRSGLPTQERIEVAHQGARGWIGPADRMPEAEVALRLAEYLSERPGFGGHVAVAIDGASVRVAGVEVFDIVSYLARAGWTRAAAGVAGKNVWAADYQRGNATLRVHSRSGRGDVETTVSGRRIIAECKKGPLIKKPGSPEYPLLTAAIGQALLFDAADADLLIAAVPDTPSFQRIAEAWRARPRLRASGIEIALVSRSGSVLGLSV</sequence>
<organism evidence="1 2">
    <name type="scientific">Methylobacterium brachythecii</name>
    <dbReference type="NCBI Taxonomy" id="1176177"/>
    <lineage>
        <taxon>Bacteria</taxon>
        <taxon>Pseudomonadati</taxon>
        <taxon>Pseudomonadota</taxon>
        <taxon>Alphaproteobacteria</taxon>
        <taxon>Hyphomicrobiales</taxon>
        <taxon>Methylobacteriaceae</taxon>
        <taxon>Methylobacterium</taxon>
    </lineage>
</organism>
<dbReference type="EMBL" id="JACIDN010000004">
    <property type="protein sequence ID" value="MBB3902803.1"/>
    <property type="molecule type" value="Genomic_DNA"/>
</dbReference>
<gene>
    <name evidence="1" type="ORF">GGR33_002305</name>
</gene>
<comment type="caution">
    <text evidence="1">The sequence shown here is derived from an EMBL/GenBank/DDBJ whole genome shotgun (WGS) entry which is preliminary data.</text>
</comment>
<evidence type="ECO:0000313" key="2">
    <source>
        <dbReference type="Proteomes" id="UP000517759"/>
    </source>
</evidence>
<proteinExistence type="predicted"/>